<keyword evidence="4" id="KW-1185">Reference proteome</keyword>
<gene>
    <name evidence="3" type="ORF">HH1059_08330</name>
</gene>
<organism evidence="3 4">
    <name type="scientific">Halorhodospira halochloris</name>
    <name type="common">Ectothiorhodospira halochloris</name>
    <dbReference type="NCBI Taxonomy" id="1052"/>
    <lineage>
        <taxon>Bacteria</taxon>
        <taxon>Pseudomonadati</taxon>
        <taxon>Pseudomonadota</taxon>
        <taxon>Gammaproteobacteria</taxon>
        <taxon>Chromatiales</taxon>
        <taxon>Ectothiorhodospiraceae</taxon>
        <taxon>Halorhodospira</taxon>
    </lineage>
</organism>
<reference evidence="3" key="1">
    <citation type="submission" date="2016-02" db="EMBL/GenBank/DDBJ databases">
        <title>Halorhodospira halochloris DSM-1059 complete genome, version 2.</title>
        <authorList>
            <person name="Tsukatani Y."/>
        </authorList>
    </citation>
    <scope>NUCLEOTIDE SEQUENCE</scope>
    <source>
        <strain evidence="3">DSM 1059</strain>
    </source>
</reference>
<keyword evidence="2" id="KW-1133">Transmembrane helix</keyword>
<feature type="transmembrane region" description="Helical" evidence="2">
    <location>
        <begin position="83"/>
        <end position="101"/>
    </location>
</feature>
<evidence type="ECO:0000256" key="1">
    <source>
        <dbReference type="SAM" id="MobiDB-lite"/>
    </source>
</evidence>
<dbReference type="RefSeq" id="WP_096408631.1">
    <property type="nucleotide sequence ID" value="NZ_AP017372.2"/>
</dbReference>
<feature type="region of interest" description="Disordered" evidence="1">
    <location>
        <begin position="269"/>
        <end position="307"/>
    </location>
</feature>
<dbReference type="OrthoDB" id="9822360at2"/>
<feature type="transmembrane region" description="Helical" evidence="2">
    <location>
        <begin position="6"/>
        <end position="24"/>
    </location>
</feature>
<evidence type="ECO:0000313" key="4">
    <source>
        <dbReference type="Proteomes" id="UP000218890"/>
    </source>
</evidence>
<keyword evidence="2" id="KW-0472">Membrane</keyword>
<sequence length="439" mass="49604">MIITTLSATGAVISVLLVIIAGTYERKAQRDSLRFEAEVARDVKHWQRGAATLFAISALPSLISRPQPELAEAVYDSLDALAPMFLLLASLCFVASINKVIPAWRRYKAQREQDARRRQIAAQGAPYPEISAAVAQSLSQCLPDMELQTDVRDKLGNHASLLLQSGEENQRYVVYALPRDNLFVNNDSKKGSEGSKNNGLTINHNALLRAANAAKQHDARPILWTPLGPKEQVNGYYAPVDWDPRPYVVEGKDIHLAETVKKFELTARSERRRRESREAARKAKEGDPRYHVPVRTDTSAERGRNNSNRDEWERFNLLAPRHPHIQEVIRRRAHNLCDKCVQNIVPEENSKIVVTDHEHVCKNDASIRIVLEDSPEQVPQNLPDCAQCHYEHPEYYESCVSRLTLVHSGNCPDVHKNAERDAELDRQEKLAELGRSFKG</sequence>
<evidence type="ECO:0000256" key="2">
    <source>
        <dbReference type="SAM" id="Phobius"/>
    </source>
</evidence>
<dbReference type="AlphaFoldDB" id="A0A0X8X8N8"/>
<dbReference type="KEGG" id="hhk:HH1059_08330"/>
<feature type="compositionally biased region" description="Basic and acidic residues" evidence="1">
    <location>
        <begin position="298"/>
        <end position="307"/>
    </location>
</feature>
<name>A0A0X8X8N8_HALHR</name>
<feature type="compositionally biased region" description="Basic and acidic residues" evidence="1">
    <location>
        <begin position="269"/>
        <end position="290"/>
    </location>
</feature>
<dbReference type="Proteomes" id="UP000218890">
    <property type="component" value="Chromosome"/>
</dbReference>
<evidence type="ECO:0000313" key="3">
    <source>
        <dbReference type="EMBL" id="BAU57526.2"/>
    </source>
</evidence>
<dbReference type="EMBL" id="AP017372">
    <property type="protein sequence ID" value="BAU57526.2"/>
    <property type="molecule type" value="Genomic_DNA"/>
</dbReference>
<protein>
    <submittedName>
        <fullName evidence="3">Uncharacterized protein</fullName>
    </submittedName>
</protein>
<proteinExistence type="predicted"/>
<accession>A0A0X8X8N8</accession>
<keyword evidence="2" id="KW-0812">Transmembrane</keyword>